<gene>
    <name evidence="3" type="ORF">V1351_15885</name>
</gene>
<dbReference type="RefSeq" id="WP_338749347.1">
    <property type="nucleotide sequence ID" value="NZ_CP144913.1"/>
</dbReference>
<protein>
    <submittedName>
        <fullName evidence="3">TadE/TadG family type IV pilus assembly protein</fullName>
    </submittedName>
</protein>
<evidence type="ECO:0000256" key="1">
    <source>
        <dbReference type="SAM" id="MobiDB-lite"/>
    </source>
</evidence>
<keyword evidence="4" id="KW-1185">Reference proteome</keyword>
<reference evidence="3 4" key="1">
    <citation type="submission" date="2024-02" db="EMBL/GenBank/DDBJ databases">
        <title>Janibacter sp. nov., isolated from gut of marine sandworm.</title>
        <authorList>
            <person name="Kim B."/>
            <person name="Jun M.O."/>
            <person name="Shin N.-R."/>
        </authorList>
    </citation>
    <scope>NUCLEOTIDE SEQUENCE [LARGE SCALE GENOMIC DNA]</scope>
    <source>
        <strain evidence="3 4">A1S7</strain>
    </source>
</reference>
<feature type="transmembrane region" description="Helical" evidence="2">
    <location>
        <begin position="20"/>
        <end position="39"/>
    </location>
</feature>
<keyword evidence="2" id="KW-0812">Transmembrane</keyword>
<keyword evidence="2" id="KW-0472">Membrane</keyword>
<feature type="compositionally biased region" description="Low complexity" evidence="1">
    <location>
        <begin position="47"/>
        <end position="56"/>
    </location>
</feature>
<name>A0ABZ2MHC0_9MICO</name>
<evidence type="ECO:0000313" key="4">
    <source>
        <dbReference type="Proteomes" id="UP001382727"/>
    </source>
</evidence>
<accession>A0ABZ2MHC0</accession>
<dbReference type="EMBL" id="CP144913">
    <property type="protein sequence ID" value="WXB76403.1"/>
    <property type="molecule type" value="Genomic_DNA"/>
</dbReference>
<evidence type="ECO:0000256" key="2">
    <source>
        <dbReference type="SAM" id="Phobius"/>
    </source>
</evidence>
<keyword evidence="2" id="KW-1133">Transmembrane helix</keyword>
<evidence type="ECO:0000313" key="3">
    <source>
        <dbReference type="EMBL" id="WXB76403.1"/>
    </source>
</evidence>
<proteinExistence type="predicted"/>
<feature type="region of interest" description="Disordered" evidence="1">
    <location>
        <begin position="47"/>
        <end position="79"/>
    </location>
</feature>
<dbReference type="Proteomes" id="UP001382727">
    <property type="component" value="Chromosome"/>
</dbReference>
<organism evidence="3 4">
    <name type="scientific">Janibacter alittae</name>
    <dbReference type="NCBI Taxonomy" id="3115209"/>
    <lineage>
        <taxon>Bacteria</taxon>
        <taxon>Bacillati</taxon>
        <taxon>Actinomycetota</taxon>
        <taxon>Actinomycetes</taxon>
        <taxon>Micrococcales</taxon>
        <taxon>Intrasporangiaceae</taxon>
        <taxon>Janibacter</taxon>
    </lineage>
</organism>
<sequence length="114" mass="11716">MTVRRERGAAALEVAGTLPVLLLSAMIALQVGVVGWTVVETGEAARAGARAEATGGNPKTAVQESLGGTLEPRTSHGTLTAGDGYQYTVEVEIPTVLPFSLGSVTRSVEMPVIP</sequence>